<dbReference type="InterPro" id="IPR036250">
    <property type="entry name" value="AcylCo_DH-like_C"/>
</dbReference>
<dbReference type="AlphaFoldDB" id="A0AB38UWD9"/>
<evidence type="ECO:0000313" key="3">
    <source>
        <dbReference type="EMBL" id="VAZ84998.1"/>
    </source>
</evidence>
<evidence type="ECO:0000313" key="4">
    <source>
        <dbReference type="Proteomes" id="UP000279331"/>
    </source>
</evidence>
<proteinExistence type="predicted"/>
<sequence>MRDAPFLLIGEGTSEIQKSIISKRLLDEYRI</sequence>
<comment type="caution">
    <text evidence="3">The sequence shown here is derived from an EMBL/GenBank/DDBJ whole genome shotgun (WGS) entry which is preliminary data.</text>
</comment>
<evidence type="ECO:0000256" key="1">
    <source>
        <dbReference type="ARBA" id="ARBA00022630"/>
    </source>
</evidence>
<dbReference type="InterPro" id="IPR009075">
    <property type="entry name" value="AcylCo_DH/oxidase_C"/>
</dbReference>
<dbReference type="Proteomes" id="UP000279331">
    <property type="component" value="Unassembled WGS sequence"/>
</dbReference>
<feature type="domain" description="Acyl-CoA dehydrogenase/oxidase C-terminal" evidence="2">
    <location>
        <begin position="1"/>
        <end position="26"/>
    </location>
</feature>
<keyword evidence="1" id="KW-0285">Flavoprotein</keyword>
<organism evidence="3 4">
    <name type="scientific">Mycobacterium persicum</name>
    <dbReference type="NCBI Taxonomy" id="1487726"/>
    <lineage>
        <taxon>Bacteria</taxon>
        <taxon>Bacillati</taxon>
        <taxon>Actinomycetota</taxon>
        <taxon>Actinomycetes</taxon>
        <taxon>Mycobacteriales</taxon>
        <taxon>Mycobacteriaceae</taxon>
        <taxon>Mycobacterium</taxon>
    </lineage>
</organism>
<name>A0AB38UWD9_9MYCO</name>
<dbReference type="SUPFAM" id="SSF47203">
    <property type="entry name" value="Acyl-CoA dehydrogenase C-terminal domain-like"/>
    <property type="match status" value="1"/>
</dbReference>
<gene>
    <name evidence="3" type="ORF">LAUMK42_03829</name>
</gene>
<evidence type="ECO:0000259" key="2">
    <source>
        <dbReference type="Pfam" id="PF00441"/>
    </source>
</evidence>
<dbReference type="Pfam" id="PF00441">
    <property type="entry name" value="Acyl-CoA_dh_1"/>
    <property type="match status" value="1"/>
</dbReference>
<protein>
    <recommendedName>
        <fullName evidence="2">Acyl-CoA dehydrogenase/oxidase C-terminal domain-containing protein</fullName>
    </recommendedName>
</protein>
<dbReference type="EMBL" id="UPHL01000106">
    <property type="protein sequence ID" value="VAZ84998.1"/>
    <property type="molecule type" value="Genomic_DNA"/>
</dbReference>
<dbReference type="Gene3D" id="1.20.140.10">
    <property type="entry name" value="Butyryl-CoA Dehydrogenase, subunit A, domain 3"/>
    <property type="match status" value="1"/>
</dbReference>
<dbReference type="GO" id="GO:0016627">
    <property type="term" value="F:oxidoreductase activity, acting on the CH-CH group of donors"/>
    <property type="evidence" value="ECO:0007669"/>
    <property type="project" value="InterPro"/>
</dbReference>
<reference evidence="3 4" key="1">
    <citation type="submission" date="2018-09" db="EMBL/GenBank/DDBJ databases">
        <authorList>
            <person name="Tagini F."/>
        </authorList>
    </citation>
    <scope>NUCLEOTIDE SEQUENCE [LARGE SCALE GENOMIC DNA]</scope>
    <source>
        <strain evidence="3 4">MK42</strain>
    </source>
</reference>
<accession>A0AB38UWD9</accession>